<dbReference type="InterPro" id="IPR003423">
    <property type="entry name" value="OMP_efflux"/>
</dbReference>
<dbReference type="Proteomes" id="UP000464262">
    <property type="component" value="Chromosome 2"/>
</dbReference>
<evidence type="ECO:0000313" key="3">
    <source>
        <dbReference type="Proteomes" id="UP000464262"/>
    </source>
</evidence>
<reference evidence="2 3" key="1">
    <citation type="submission" date="2020-01" db="EMBL/GenBank/DDBJ databases">
        <title>Whole genome and functional gene identification of agarase of Vibrio HN897.</title>
        <authorList>
            <person name="Liu Y."/>
            <person name="Zhao Z."/>
        </authorList>
    </citation>
    <scope>NUCLEOTIDE SEQUENCE [LARGE SCALE GENOMIC DNA]</scope>
    <source>
        <strain evidence="2 3">HN897</strain>
    </source>
</reference>
<dbReference type="InterPro" id="IPR010131">
    <property type="entry name" value="MdtP/NodT-like"/>
</dbReference>
<dbReference type="GO" id="GO:0015562">
    <property type="term" value="F:efflux transmembrane transporter activity"/>
    <property type="evidence" value="ECO:0007669"/>
    <property type="project" value="InterPro"/>
</dbReference>
<dbReference type="KEGG" id="vas:GT360_16980"/>
<protein>
    <submittedName>
        <fullName evidence="2">TolC family protein</fullName>
    </submittedName>
</protein>
<name>A0A7Z2T6D9_9VIBR</name>
<dbReference type="SUPFAM" id="SSF56954">
    <property type="entry name" value="Outer membrane efflux proteins (OEP)"/>
    <property type="match status" value="1"/>
</dbReference>
<sequence>MVVISTETNAKPCKSCGAPGVTASDFDDLFSSDSFGWAGSVGVHWNVFDGGRSEALVEMNEARFEAAALNYQLVVDSAIKEVDTTLFAYGRSQENQVQIDKAVFAAQNAVSKAQSLYKAGLIDYLSVLDAQRQERLLRDRQIAARLQSAQATVAVQKAIGGN</sequence>
<dbReference type="Pfam" id="PF02321">
    <property type="entry name" value="OEP"/>
    <property type="match status" value="1"/>
</dbReference>
<proteinExistence type="inferred from homology"/>
<accession>A0A7Z2T6D9</accession>
<dbReference type="AlphaFoldDB" id="A0A7Z2T6D9"/>
<keyword evidence="3" id="KW-1185">Reference proteome</keyword>
<comment type="similarity">
    <text evidence="1">Belongs to the outer membrane factor (OMF) (TC 1.B.17) family.</text>
</comment>
<dbReference type="PANTHER" id="PTHR30203">
    <property type="entry name" value="OUTER MEMBRANE CATION EFFLUX PROTEIN"/>
    <property type="match status" value="1"/>
</dbReference>
<dbReference type="PANTHER" id="PTHR30203:SF25">
    <property type="entry name" value="OUTER MEMBRANE PROTEIN-RELATED"/>
    <property type="match status" value="1"/>
</dbReference>
<dbReference type="Gene3D" id="2.20.200.10">
    <property type="entry name" value="Outer membrane efflux proteins (OEP)"/>
    <property type="match status" value="1"/>
</dbReference>
<dbReference type="Gene3D" id="1.20.1600.10">
    <property type="entry name" value="Outer membrane efflux proteins (OEP)"/>
    <property type="match status" value="1"/>
</dbReference>
<organism evidence="2 3">
    <name type="scientific">Vibrio astriarenae</name>
    <dbReference type="NCBI Taxonomy" id="1481923"/>
    <lineage>
        <taxon>Bacteria</taxon>
        <taxon>Pseudomonadati</taxon>
        <taxon>Pseudomonadota</taxon>
        <taxon>Gammaproteobacteria</taxon>
        <taxon>Vibrionales</taxon>
        <taxon>Vibrionaceae</taxon>
        <taxon>Vibrio</taxon>
    </lineage>
</organism>
<evidence type="ECO:0000256" key="1">
    <source>
        <dbReference type="ARBA" id="ARBA00007613"/>
    </source>
</evidence>
<gene>
    <name evidence="2" type="ORF">GT360_16980</name>
</gene>
<evidence type="ECO:0000313" key="2">
    <source>
        <dbReference type="EMBL" id="QIA65248.1"/>
    </source>
</evidence>
<dbReference type="EMBL" id="CP047476">
    <property type="protein sequence ID" value="QIA65248.1"/>
    <property type="molecule type" value="Genomic_DNA"/>
</dbReference>